<evidence type="ECO:0000313" key="8">
    <source>
        <dbReference type="Proteomes" id="UP000580856"/>
    </source>
</evidence>
<dbReference type="InterPro" id="IPR042177">
    <property type="entry name" value="Cell/Rod_1"/>
</dbReference>
<protein>
    <recommendedName>
        <fullName evidence="2">Cell shape-determining protein MreC</fullName>
    </recommendedName>
    <alternativeName>
        <fullName evidence="4">Cell shape protein MreC</fullName>
    </alternativeName>
</protein>
<keyword evidence="5" id="KW-0175">Coiled coil</keyword>
<dbReference type="Gene3D" id="2.40.10.350">
    <property type="entry name" value="Rod shape-determining protein MreC, domain 2"/>
    <property type="match status" value="1"/>
</dbReference>
<dbReference type="PANTHER" id="PTHR34138:SF1">
    <property type="entry name" value="CELL SHAPE-DETERMINING PROTEIN MREC"/>
    <property type="match status" value="1"/>
</dbReference>
<dbReference type="RefSeq" id="WP_167941266.1">
    <property type="nucleotide sequence ID" value="NZ_JAATJA010000002.1"/>
</dbReference>
<comment type="caution">
    <text evidence="7">The sequence shown here is derived from an EMBL/GenBank/DDBJ whole genome shotgun (WGS) entry which is preliminary data.</text>
</comment>
<feature type="coiled-coil region" evidence="5">
    <location>
        <begin position="25"/>
        <end position="52"/>
    </location>
</feature>
<keyword evidence="3" id="KW-0133">Cell shape</keyword>
<sequence length="241" mass="25788">MGAVLKPGRWAADSSAELWRNYVYLVDVREENAELKAEMDTLKMQVAMLREEAAEVPRLRRLLSFAPQPGWTVQGGRVIAHRLGPGAVLDTLVVDKGTMSDVGVNDPVGTADGILGRVLRTGPATATVLLITDINSKLPVISSERRISGVLCGRGDDGLLEVRYVPQNAPLAVGELLVTSGLAGIFPKGIPVARVVGVERSDISLFLTVQAEPLVDIRNVEEALVLRRVVDASEPAPGARD</sequence>
<dbReference type="AlphaFoldDB" id="A0A846QU58"/>
<dbReference type="InterPro" id="IPR007221">
    <property type="entry name" value="MreC"/>
</dbReference>
<dbReference type="PANTHER" id="PTHR34138">
    <property type="entry name" value="CELL SHAPE-DETERMINING PROTEIN MREC"/>
    <property type="match status" value="1"/>
</dbReference>
<evidence type="ECO:0000256" key="3">
    <source>
        <dbReference type="ARBA" id="ARBA00022960"/>
    </source>
</evidence>
<keyword evidence="8" id="KW-1185">Reference proteome</keyword>
<dbReference type="GO" id="GO:0005886">
    <property type="term" value="C:plasma membrane"/>
    <property type="evidence" value="ECO:0007669"/>
    <property type="project" value="TreeGrafter"/>
</dbReference>
<organism evidence="7 8">
    <name type="scientific">Desulfobaculum xiamenense</name>
    <dbReference type="NCBI Taxonomy" id="995050"/>
    <lineage>
        <taxon>Bacteria</taxon>
        <taxon>Pseudomonadati</taxon>
        <taxon>Thermodesulfobacteriota</taxon>
        <taxon>Desulfovibrionia</taxon>
        <taxon>Desulfovibrionales</taxon>
        <taxon>Desulfovibrionaceae</taxon>
        <taxon>Desulfobaculum</taxon>
    </lineage>
</organism>
<evidence type="ECO:0000256" key="2">
    <source>
        <dbReference type="ARBA" id="ARBA00013855"/>
    </source>
</evidence>
<evidence type="ECO:0000259" key="6">
    <source>
        <dbReference type="Pfam" id="PF04085"/>
    </source>
</evidence>
<dbReference type="Pfam" id="PF04085">
    <property type="entry name" value="MreC"/>
    <property type="match status" value="1"/>
</dbReference>
<dbReference type="InterPro" id="IPR055342">
    <property type="entry name" value="MreC_beta-barrel_core"/>
</dbReference>
<dbReference type="NCBIfam" id="TIGR00219">
    <property type="entry name" value="mreC"/>
    <property type="match status" value="1"/>
</dbReference>
<proteinExistence type="inferred from homology"/>
<dbReference type="EMBL" id="JAATJA010000002">
    <property type="protein sequence ID" value="NJB68179.1"/>
    <property type="molecule type" value="Genomic_DNA"/>
</dbReference>
<dbReference type="GO" id="GO:0008360">
    <property type="term" value="P:regulation of cell shape"/>
    <property type="evidence" value="ECO:0007669"/>
    <property type="project" value="UniProtKB-KW"/>
</dbReference>
<evidence type="ECO:0000256" key="4">
    <source>
        <dbReference type="ARBA" id="ARBA00032089"/>
    </source>
</evidence>
<reference evidence="7 8" key="1">
    <citation type="submission" date="2020-03" db="EMBL/GenBank/DDBJ databases">
        <title>Genomic Encyclopedia of Type Strains, Phase IV (KMG-IV): sequencing the most valuable type-strain genomes for metagenomic binning, comparative biology and taxonomic classification.</title>
        <authorList>
            <person name="Goeker M."/>
        </authorList>
    </citation>
    <scope>NUCLEOTIDE SEQUENCE [LARGE SCALE GENOMIC DNA]</scope>
    <source>
        <strain evidence="7 8">DSM 24233</strain>
    </source>
</reference>
<evidence type="ECO:0000256" key="1">
    <source>
        <dbReference type="ARBA" id="ARBA00009369"/>
    </source>
</evidence>
<feature type="domain" description="Rod shape-determining protein MreC beta-barrel core" evidence="6">
    <location>
        <begin position="86"/>
        <end position="226"/>
    </location>
</feature>
<accession>A0A846QU58</accession>
<evidence type="ECO:0000313" key="7">
    <source>
        <dbReference type="EMBL" id="NJB68179.1"/>
    </source>
</evidence>
<evidence type="ECO:0000256" key="5">
    <source>
        <dbReference type="SAM" id="Coils"/>
    </source>
</evidence>
<dbReference type="Gene3D" id="2.40.10.340">
    <property type="entry name" value="Rod shape-determining protein MreC, domain 1"/>
    <property type="match status" value="1"/>
</dbReference>
<gene>
    <name evidence="7" type="ORF">GGQ74_001852</name>
</gene>
<name>A0A846QU58_9BACT</name>
<comment type="similarity">
    <text evidence="1">Belongs to the MreC family.</text>
</comment>
<dbReference type="PIRSF" id="PIRSF038471">
    <property type="entry name" value="MreC"/>
    <property type="match status" value="1"/>
</dbReference>
<dbReference type="Proteomes" id="UP000580856">
    <property type="component" value="Unassembled WGS sequence"/>
</dbReference>
<dbReference type="InterPro" id="IPR042175">
    <property type="entry name" value="Cell/Rod_MreC_2"/>
</dbReference>